<name>A0A9W7KQZ7_9PROT</name>
<dbReference type="Proteomes" id="UP000480854">
    <property type="component" value="Unassembled WGS sequence"/>
</dbReference>
<proteinExistence type="predicted"/>
<protein>
    <submittedName>
        <fullName evidence="2">Uncharacterized protein</fullName>
    </submittedName>
</protein>
<dbReference type="InterPro" id="IPR052159">
    <property type="entry name" value="Competence_DNA_uptake"/>
</dbReference>
<gene>
    <name evidence="2" type="ORF">DS843_21650</name>
</gene>
<dbReference type="RefSeq" id="WP_149470921.1">
    <property type="nucleotide sequence ID" value="NZ_QOKW01000020.1"/>
</dbReference>
<evidence type="ECO:0000256" key="1">
    <source>
        <dbReference type="SAM" id="MobiDB-lite"/>
    </source>
</evidence>
<dbReference type="SUPFAM" id="SSF56281">
    <property type="entry name" value="Metallo-hydrolase/oxidoreductase"/>
    <property type="match status" value="1"/>
</dbReference>
<organism evidence="2 3">
    <name type="scientific">Roseomonas genomospecies 6</name>
    <dbReference type="NCBI Taxonomy" id="214106"/>
    <lineage>
        <taxon>Bacteria</taxon>
        <taxon>Pseudomonadati</taxon>
        <taxon>Pseudomonadota</taxon>
        <taxon>Alphaproteobacteria</taxon>
        <taxon>Acetobacterales</taxon>
        <taxon>Roseomonadaceae</taxon>
        <taxon>Roseomonas</taxon>
    </lineage>
</organism>
<comment type="caution">
    <text evidence="2">The sequence shown here is derived from an EMBL/GenBank/DDBJ whole genome shotgun (WGS) entry which is preliminary data.</text>
</comment>
<keyword evidence="3" id="KW-1185">Reference proteome</keyword>
<dbReference type="Gene3D" id="3.60.15.10">
    <property type="entry name" value="Ribonuclease Z/Hydroxyacylglutathione hydrolase-like"/>
    <property type="match status" value="2"/>
</dbReference>
<dbReference type="AlphaFoldDB" id="A0A9W7KQZ7"/>
<reference evidence="2 3" key="1">
    <citation type="submission" date="2018-07" db="EMBL/GenBank/DDBJ databases">
        <title>Genome sequence of Azospirillum sp. ATCC 49961.</title>
        <authorList>
            <person name="Sant'Anna F.H."/>
            <person name="Baldani J.I."/>
            <person name="Zilli J.E."/>
            <person name="Reis V.M."/>
            <person name="Hartmann A."/>
            <person name="Cruz L."/>
            <person name="de Souza E.M."/>
            <person name="de Oliveira Pedrosa F."/>
            <person name="Passaglia L.M.P."/>
        </authorList>
    </citation>
    <scope>NUCLEOTIDE SEQUENCE [LARGE SCALE GENOMIC DNA]</scope>
    <source>
        <strain evidence="2 3">ATCC 49961</strain>
    </source>
</reference>
<sequence>MARIRKAASPARTGTEPTVEPAADRHRAKIRMYCHGLGDCFLVTLPRDTPVDGREQAFILIDCGLILGTGDAKAKMREVVANIAETTGGFIDLLVVTHEHWDHVSGFAQAQTEFKSITFGSVWFGWTENPDDEKAQALVTRRSAAIKALVDSGVRMRGFGVDAAADTVNTFLGFFGEDIDTEERLGAAGTHSTRSALEIARGFVKTPRYCKPTEPPGRIAGTGARLYVLGPPEDETLLRTSLPSKRDPETYGMDGTDAWAALFLKELEGDPDSQSAPFGQQSAIPMDVARTVPFFSDRYWGGGEDGGAWRRIDGDWLAASTELALRLDNDTNNTSLVLAIELDGGDVLLFAADAQVGNWLSWQDLKWTVDGRTVTGPDLLKRTVFYKVGHHGSHNATLRQKGLELMDKLQLAMIPVDQEMARKKKWDHMPLPELVEALTARTGGYLVRSDGPPPAALGAVLEEGHTASSEKRRLYYEYTL</sequence>
<evidence type="ECO:0000313" key="3">
    <source>
        <dbReference type="Proteomes" id="UP000480854"/>
    </source>
</evidence>
<dbReference type="EMBL" id="QOKW01000020">
    <property type="protein sequence ID" value="KAA0677942.1"/>
    <property type="molecule type" value="Genomic_DNA"/>
</dbReference>
<dbReference type="PANTHER" id="PTHR30619">
    <property type="entry name" value="DNA INTERNALIZATION/COMPETENCE PROTEIN COMEC/REC2"/>
    <property type="match status" value="1"/>
</dbReference>
<dbReference type="PANTHER" id="PTHR30619:SF1">
    <property type="entry name" value="RECOMBINATION PROTEIN 2"/>
    <property type="match status" value="1"/>
</dbReference>
<accession>A0A9W7KQZ7</accession>
<dbReference type="OrthoDB" id="7177610at2"/>
<evidence type="ECO:0000313" key="2">
    <source>
        <dbReference type="EMBL" id="KAA0677942.1"/>
    </source>
</evidence>
<feature type="region of interest" description="Disordered" evidence="1">
    <location>
        <begin position="1"/>
        <end position="22"/>
    </location>
</feature>
<dbReference type="InterPro" id="IPR036866">
    <property type="entry name" value="RibonucZ/Hydroxyglut_hydro"/>
</dbReference>